<feature type="compositionally biased region" description="Basic and acidic residues" evidence="1">
    <location>
        <begin position="148"/>
        <end position="171"/>
    </location>
</feature>
<gene>
    <name evidence="2" type="ORF">Rhopal_005981-T1</name>
</gene>
<dbReference type="AlphaFoldDB" id="A0AAV5GU97"/>
<organism evidence="2 3">
    <name type="scientific">Rhodotorula paludigena</name>
    <dbReference type="NCBI Taxonomy" id="86838"/>
    <lineage>
        <taxon>Eukaryota</taxon>
        <taxon>Fungi</taxon>
        <taxon>Dikarya</taxon>
        <taxon>Basidiomycota</taxon>
        <taxon>Pucciniomycotina</taxon>
        <taxon>Microbotryomycetes</taxon>
        <taxon>Sporidiobolales</taxon>
        <taxon>Sporidiobolaceae</taxon>
        <taxon>Rhodotorula</taxon>
    </lineage>
</organism>
<keyword evidence="3" id="KW-1185">Reference proteome</keyword>
<comment type="caution">
    <text evidence="2">The sequence shown here is derived from an EMBL/GenBank/DDBJ whole genome shotgun (WGS) entry which is preliminary data.</text>
</comment>
<dbReference type="EMBL" id="BQKY01000012">
    <property type="protein sequence ID" value="GJN92937.1"/>
    <property type="molecule type" value="Genomic_DNA"/>
</dbReference>
<evidence type="ECO:0000313" key="3">
    <source>
        <dbReference type="Proteomes" id="UP001342314"/>
    </source>
</evidence>
<sequence>MAKPKFGQRDVVVYLRKARTSQEVEEVLASYLWAGLGQTVRSNETVFTSMASLAAASIPVEHVVAAATPVGLEAWNRARRGWKISASPASSAASTPAQSPSPDREEDGFFPPMPAGPNGRAVGSPWRAYMPNRGAAPPAFLDASAGYVDRDGDEGRRRVQIEDDRLPSYGS</sequence>
<feature type="compositionally biased region" description="Low complexity" evidence="1">
    <location>
        <begin position="85"/>
        <end position="101"/>
    </location>
</feature>
<proteinExistence type="predicted"/>
<feature type="region of interest" description="Disordered" evidence="1">
    <location>
        <begin position="145"/>
        <end position="171"/>
    </location>
</feature>
<reference evidence="2 3" key="1">
    <citation type="submission" date="2021-12" db="EMBL/GenBank/DDBJ databases">
        <title>High titer production of polyol ester of fatty acids by Rhodotorula paludigena BS15 towards product separation-free biomass refinery.</title>
        <authorList>
            <person name="Mano J."/>
            <person name="Ono H."/>
            <person name="Tanaka T."/>
            <person name="Naito K."/>
            <person name="Sushida H."/>
            <person name="Ike M."/>
            <person name="Tokuyasu K."/>
            <person name="Kitaoka M."/>
        </authorList>
    </citation>
    <scope>NUCLEOTIDE SEQUENCE [LARGE SCALE GENOMIC DNA]</scope>
    <source>
        <strain evidence="2 3">BS15</strain>
    </source>
</reference>
<protein>
    <submittedName>
        <fullName evidence="2">Uncharacterized protein</fullName>
    </submittedName>
</protein>
<name>A0AAV5GU97_9BASI</name>
<evidence type="ECO:0000313" key="2">
    <source>
        <dbReference type="EMBL" id="GJN92937.1"/>
    </source>
</evidence>
<accession>A0AAV5GU97</accession>
<feature type="region of interest" description="Disordered" evidence="1">
    <location>
        <begin position="85"/>
        <end position="117"/>
    </location>
</feature>
<dbReference type="Proteomes" id="UP001342314">
    <property type="component" value="Unassembled WGS sequence"/>
</dbReference>
<evidence type="ECO:0000256" key="1">
    <source>
        <dbReference type="SAM" id="MobiDB-lite"/>
    </source>
</evidence>